<sequence>MDKIVNPQTDQILVNRLSLIGGHVQVDIVRSLFDTKMAGLLDGAGGASCHLCTASDEEIKSIDWIRSGFPINSNMEELCKETYEYILVQFPWANITSSLHKLLSHSFKIIGDYNNGRGLQNLSEECLEACNMFLRRYRENLARKHHSLTMYEIF</sequence>
<evidence type="ECO:0000313" key="1">
    <source>
        <dbReference type="EMBL" id="KAI6646912.1"/>
    </source>
</evidence>
<accession>A0AAV7JDQ6</accession>
<evidence type="ECO:0000313" key="2">
    <source>
        <dbReference type="Proteomes" id="UP001165289"/>
    </source>
</evidence>
<gene>
    <name evidence="1" type="ORF">LOD99_9104</name>
</gene>
<protein>
    <submittedName>
        <fullName evidence="1">Uncharacterized protein</fullName>
    </submittedName>
</protein>
<keyword evidence="2" id="KW-1185">Reference proteome</keyword>
<dbReference type="Proteomes" id="UP001165289">
    <property type="component" value="Unassembled WGS sequence"/>
</dbReference>
<comment type="caution">
    <text evidence="1">The sequence shown here is derived from an EMBL/GenBank/DDBJ whole genome shotgun (WGS) entry which is preliminary data.</text>
</comment>
<dbReference type="EMBL" id="JAKMXF010000350">
    <property type="protein sequence ID" value="KAI6646912.1"/>
    <property type="molecule type" value="Genomic_DNA"/>
</dbReference>
<name>A0AAV7JDQ6_9METZ</name>
<proteinExistence type="predicted"/>
<organism evidence="1 2">
    <name type="scientific">Oopsacas minuta</name>
    <dbReference type="NCBI Taxonomy" id="111878"/>
    <lineage>
        <taxon>Eukaryota</taxon>
        <taxon>Metazoa</taxon>
        <taxon>Porifera</taxon>
        <taxon>Hexactinellida</taxon>
        <taxon>Hexasterophora</taxon>
        <taxon>Lyssacinosida</taxon>
        <taxon>Leucopsacidae</taxon>
        <taxon>Oopsacas</taxon>
    </lineage>
</organism>
<reference evidence="1 2" key="1">
    <citation type="journal article" date="2023" name="BMC Biol.">
        <title>The compact genome of the sponge Oopsacas minuta (Hexactinellida) is lacking key metazoan core genes.</title>
        <authorList>
            <person name="Santini S."/>
            <person name="Schenkelaars Q."/>
            <person name="Jourda C."/>
            <person name="Duchesne M."/>
            <person name="Belahbib H."/>
            <person name="Rocher C."/>
            <person name="Selva M."/>
            <person name="Riesgo A."/>
            <person name="Vervoort M."/>
            <person name="Leys S.P."/>
            <person name="Kodjabachian L."/>
            <person name="Le Bivic A."/>
            <person name="Borchiellini C."/>
            <person name="Claverie J.M."/>
            <person name="Renard E."/>
        </authorList>
    </citation>
    <scope>NUCLEOTIDE SEQUENCE [LARGE SCALE GENOMIC DNA]</scope>
    <source>
        <strain evidence="1">SPO-2</strain>
    </source>
</reference>
<dbReference type="AlphaFoldDB" id="A0AAV7JDQ6"/>